<evidence type="ECO:0000313" key="1">
    <source>
        <dbReference type="EMBL" id="OTF74712.1"/>
    </source>
</evidence>
<keyword evidence="2" id="KW-1185">Reference proteome</keyword>
<evidence type="ECO:0000313" key="2">
    <source>
        <dbReference type="Proteomes" id="UP000194236"/>
    </source>
</evidence>
<feature type="non-terminal residue" evidence="1">
    <location>
        <position position="105"/>
    </location>
</feature>
<sequence length="105" mass="12033">MDLTAFEPGKLQALKDRLIEIYKPSKLNRREKLRNRKGLEGLKPSQAWNWAVTTAGDIYTKSELLAHWIDWIPKTVAITIEQQTLAFIKDLEESPDSSVVLRGLQ</sequence>
<dbReference type="AlphaFoldDB" id="A0A1Y3B1K8"/>
<comment type="caution">
    <text evidence="1">The sequence shown here is derived from an EMBL/GenBank/DDBJ whole genome shotgun (WGS) entry which is preliminary data.</text>
</comment>
<name>A0A1Y3B1K8_EURMA</name>
<dbReference type="EMBL" id="MUJZ01045706">
    <property type="protein sequence ID" value="OTF74712.1"/>
    <property type="molecule type" value="Genomic_DNA"/>
</dbReference>
<protein>
    <submittedName>
        <fullName evidence="1">Uncharacterized protein</fullName>
    </submittedName>
</protein>
<accession>A0A1Y3B1K8</accession>
<gene>
    <name evidence="1" type="ORF">BLA29_014587</name>
</gene>
<proteinExistence type="predicted"/>
<organism evidence="1 2">
    <name type="scientific">Euroglyphus maynei</name>
    <name type="common">Mayne's house dust mite</name>
    <dbReference type="NCBI Taxonomy" id="6958"/>
    <lineage>
        <taxon>Eukaryota</taxon>
        <taxon>Metazoa</taxon>
        <taxon>Ecdysozoa</taxon>
        <taxon>Arthropoda</taxon>
        <taxon>Chelicerata</taxon>
        <taxon>Arachnida</taxon>
        <taxon>Acari</taxon>
        <taxon>Acariformes</taxon>
        <taxon>Sarcoptiformes</taxon>
        <taxon>Astigmata</taxon>
        <taxon>Psoroptidia</taxon>
        <taxon>Analgoidea</taxon>
        <taxon>Pyroglyphidae</taxon>
        <taxon>Pyroglyphinae</taxon>
        <taxon>Euroglyphus</taxon>
    </lineage>
</organism>
<dbReference type="Proteomes" id="UP000194236">
    <property type="component" value="Unassembled WGS sequence"/>
</dbReference>
<reference evidence="1 2" key="1">
    <citation type="submission" date="2017-03" db="EMBL/GenBank/DDBJ databases">
        <title>Genome Survey of Euroglyphus maynei.</title>
        <authorList>
            <person name="Arlian L.G."/>
            <person name="Morgan M.S."/>
            <person name="Rider S.D."/>
        </authorList>
    </citation>
    <scope>NUCLEOTIDE SEQUENCE [LARGE SCALE GENOMIC DNA]</scope>
    <source>
        <strain evidence="1">Arlian Lab</strain>
        <tissue evidence="1">Whole body</tissue>
    </source>
</reference>